<proteinExistence type="predicted"/>
<dbReference type="AlphaFoldDB" id="A0AAN8CEY2"/>
<organism evidence="2 3">
    <name type="scientific">Champsocephalus esox</name>
    <name type="common">pike icefish</name>
    <dbReference type="NCBI Taxonomy" id="159716"/>
    <lineage>
        <taxon>Eukaryota</taxon>
        <taxon>Metazoa</taxon>
        <taxon>Chordata</taxon>
        <taxon>Craniata</taxon>
        <taxon>Vertebrata</taxon>
        <taxon>Euteleostomi</taxon>
        <taxon>Actinopterygii</taxon>
        <taxon>Neopterygii</taxon>
        <taxon>Teleostei</taxon>
        <taxon>Neoteleostei</taxon>
        <taxon>Acanthomorphata</taxon>
        <taxon>Eupercaria</taxon>
        <taxon>Perciformes</taxon>
        <taxon>Notothenioidei</taxon>
        <taxon>Channichthyidae</taxon>
        <taxon>Champsocephalus</taxon>
    </lineage>
</organism>
<gene>
    <name evidence="2" type="ORF">CesoFtcFv8_007720</name>
</gene>
<evidence type="ECO:0000313" key="3">
    <source>
        <dbReference type="Proteomes" id="UP001335648"/>
    </source>
</evidence>
<comment type="caution">
    <text evidence="2">The sequence shown here is derived from an EMBL/GenBank/DDBJ whole genome shotgun (WGS) entry which is preliminary data.</text>
</comment>
<evidence type="ECO:0000256" key="1">
    <source>
        <dbReference type="SAM" id="MobiDB-lite"/>
    </source>
</evidence>
<keyword evidence="3" id="KW-1185">Reference proteome</keyword>
<evidence type="ECO:0000313" key="2">
    <source>
        <dbReference type="EMBL" id="KAK5902472.1"/>
    </source>
</evidence>
<feature type="region of interest" description="Disordered" evidence="1">
    <location>
        <begin position="52"/>
        <end position="95"/>
    </location>
</feature>
<sequence>MLVRGCKSLSGSTLGWVFGDWLESWLTGAQIDEVMVMDGGNKGLDVLSAASDEAGMNHPSGAAEHDAAQSPGPPPCHPTPSLHLFISPPVDLPSL</sequence>
<name>A0AAN8CEY2_9TELE</name>
<protein>
    <submittedName>
        <fullName evidence="2">Uncharacterized protein</fullName>
    </submittedName>
</protein>
<dbReference type="EMBL" id="JAULUE010002051">
    <property type="protein sequence ID" value="KAK5902472.1"/>
    <property type="molecule type" value="Genomic_DNA"/>
</dbReference>
<dbReference type="Proteomes" id="UP001335648">
    <property type="component" value="Unassembled WGS sequence"/>
</dbReference>
<accession>A0AAN8CEY2</accession>
<reference evidence="2 3" key="1">
    <citation type="journal article" date="2023" name="Mol. Biol. Evol.">
        <title>Genomics of Secondarily Temperate Adaptation in the Only Non-Antarctic Icefish.</title>
        <authorList>
            <person name="Rivera-Colon A.G."/>
            <person name="Rayamajhi N."/>
            <person name="Minhas B.F."/>
            <person name="Madrigal G."/>
            <person name="Bilyk K.T."/>
            <person name="Yoon V."/>
            <person name="Hune M."/>
            <person name="Gregory S."/>
            <person name="Cheng C.H.C."/>
            <person name="Catchen J.M."/>
        </authorList>
    </citation>
    <scope>NUCLEOTIDE SEQUENCE [LARGE SCALE GENOMIC DNA]</scope>
    <source>
        <strain evidence="2">JC2023a</strain>
    </source>
</reference>